<evidence type="ECO:0000259" key="4">
    <source>
        <dbReference type="Pfam" id="PF00149"/>
    </source>
</evidence>
<accession>A0A6N2TU94</accession>
<protein>
    <submittedName>
        <fullName evidence="6">Trifunctional nucleotide phosphoesterase protein YfkN</fullName>
    </submittedName>
</protein>
<feature type="signal peptide" evidence="2">
    <location>
        <begin position="1"/>
        <end position="24"/>
    </location>
</feature>
<keyword evidence="2" id="KW-0378">Hydrolase</keyword>
<keyword evidence="2" id="KW-0547">Nucleotide-binding</keyword>
<feature type="region of interest" description="Disordered" evidence="3">
    <location>
        <begin position="524"/>
        <end position="555"/>
    </location>
</feature>
<feature type="chain" id="PRO_5027142278" evidence="2">
    <location>
        <begin position="25"/>
        <end position="555"/>
    </location>
</feature>
<dbReference type="Pfam" id="PF02872">
    <property type="entry name" value="5_nucleotid_C"/>
    <property type="match status" value="1"/>
</dbReference>
<evidence type="ECO:0000256" key="2">
    <source>
        <dbReference type="RuleBase" id="RU362119"/>
    </source>
</evidence>
<dbReference type="GO" id="GO:0016787">
    <property type="term" value="F:hydrolase activity"/>
    <property type="evidence" value="ECO:0007669"/>
    <property type="project" value="UniProtKB-KW"/>
</dbReference>
<name>A0A6N2TU94_9FIRM</name>
<dbReference type="InterPro" id="IPR036907">
    <property type="entry name" value="5'-Nucleotdase_C_sf"/>
</dbReference>
<feature type="compositionally biased region" description="Polar residues" evidence="3">
    <location>
        <begin position="546"/>
        <end position="555"/>
    </location>
</feature>
<dbReference type="GO" id="GO:0009166">
    <property type="term" value="P:nucleotide catabolic process"/>
    <property type="evidence" value="ECO:0007669"/>
    <property type="project" value="InterPro"/>
</dbReference>
<dbReference type="InterPro" id="IPR006179">
    <property type="entry name" value="5_nucleotidase/apyrase"/>
</dbReference>
<dbReference type="PANTHER" id="PTHR11575">
    <property type="entry name" value="5'-NUCLEOTIDASE-RELATED"/>
    <property type="match status" value="1"/>
</dbReference>
<dbReference type="InterPro" id="IPR004843">
    <property type="entry name" value="Calcineurin-like_PHP"/>
</dbReference>
<reference evidence="6" key="1">
    <citation type="submission" date="2019-11" db="EMBL/GenBank/DDBJ databases">
        <authorList>
            <person name="Feng L."/>
        </authorList>
    </citation>
    <scope>NUCLEOTIDE SEQUENCE</scope>
    <source>
        <strain evidence="6">AundefinedLFYP135</strain>
    </source>
</reference>
<evidence type="ECO:0000256" key="1">
    <source>
        <dbReference type="ARBA" id="ARBA00022729"/>
    </source>
</evidence>
<keyword evidence="1 2" id="KW-0732">Signal</keyword>
<dbReference type="Gene3D" id="3.60.21.10">
    <property type="match status" value="1"/>
</dbReference>
<evidence type="ECO:0000256" key="3">
    <source>
        <dbReference type="SAM" id="MobiDB-lite"/>
    </source>
</evidence>
<comment type="similarity">
    <text evidence="2">Belongs to the 5'-nucleotidase family.</text>
</comment>
<dbReference type="InterPro" id="IPR029052">
    <property type="entry name" value="Metallo-depent_PP-like"/>
</dbReference>
<dbReference type="Gene3D" id="3.90.780.10">
    <property type="entry name" value="5'-Nucleotidase, C-terminal domain"/>
    <property type="match status" value="1"/>
</dbReference>
<dbReference type="SUPFAM" id="SSF56300">
    <property type="entry name" value="Metallo-dependent phosphatases"/>
    <property type="match status" value="1"/>
</dbReference>
<feature type="compositionally biased region" description="Polar residues" evidence="3">
    <location>
        <begin position="529"/>
        <end position="538"/>
    </location>
</feature>
<sequence length="555" mass="59184">MRRILSMVLAAALALSMLSTAAFAQTGETTTIKVFHTNDSHSRAKEVVDSKTGELTNIGFARFKTFIDSQEADGKLILDAGDTFHGMPFATIENGNSIAKILKAVGYDAISPGNHDFNYGYERLDVLSYRAGVKPLAANVTIGGKNAFDKYLIKNIDGVKVGVFGLATPETAYKTNPKNVAGLDFGDKESLIATAQQMVDELQERDCDVIIALCHLGVDPTSDIKSTDIANAVEGIDLIIDGHSHTELDNYKVGDTYIASTGNYLENVGMVTIKVKDGEVLSVEPKLYSAKELKNLPEDSKVKAIVDRIDENQKSILDVVIGKTPITLDGERETNRGGHTNLGRLITSAMLEETGADIALTNGGGIRATIEKGDITKGDVINVLPFGNYIVTKQVKGQDIIDALNFGMDFGAGGFPHFAGMTVEAKKVETTAEDGTTKTKGQVLSILVDGKPIDPNATYTLATNDFMASGGDGYTMLGNYPIENEFSALDEALIRYLSKVGDEGIKAIDAEERLILTDVAKNPALGSGTAATAPSTPSVPDDSDKNNPSTGRWAA</sequence>
<feature type="domain" description="5'-Nucleotidase C-terminal" evidence="5">
    <location>
        <begin position="320"/>
        <end position="477"/>
    </location>
</feature>
<dbReference type="PRINTS" id="PR01607">
    <property type="entry name" value="APYRASEFAMLY"/>
</dbReference>
<dbReference type="AlphaFoldDB" id="A0A6N2TU94"/>
<dbReference type="PANTHER" id="PTHR11575:SF24">
    <property type="entry name" value="5'-NUCLEOTIDASE"/>
    <property type="match status" value="1"/>
</dbReference>
<feature type="domain" description="Calcineurin-like phosphoesterase" evidence="4">
    <location>
        <begin position="32"/>
        <end position="246"/>
    </location>
</feature>
<evidence type="ECO:0000259" key="5">
    <source>
        <dbReference type="Pfam" id="PF02872"/>
    </source>
</evidence>
<proteinExistence type="inferred from homology"/>
<dbReference type="GO" id="GO:0000166">
    <property type="term" value="F:nucleotide binding"/>
    <property type="evidence" value="ECO:0007669"/>
    <property type="project" value="UniProtKB-KW"/>
</dbReference>
<organism evidence="6">
    <name type="scientific">uncultured Anaerotruncus sp</name>
    <dbReference type="NCBI Taxonomy" id="905011"/>
    <lineage>
        <taxon>Bacteria</taxon>
        <taxon>Bacillati</taxon>
        <taxon>Bacillota</taxon>
        <taxon>Clostridia</taxon>
        <taxon>Eubacteriales</taxon>
        <taxon>Oscillospiraceae</taxon>
        <taxon>Anaerotruncus</taxon>
        <taxon>environmental samples</taxon>
    </lineage>
</organism>
<dbReference type="EMBL" id="CACRSL010000003">
    <property type="protein sequence ID" value="VYT08153.1"/>
    <property type="molecule type" value="Genomic_DNA"/>
</dbReference>
<gene>
    <name evidence="6" type="primary">yfkN</name>
    <name evidence="6" type="ORF">AULFYP135_01563</name>
</gene>
<evidence type="ECO:0000313" key="6">
    <source>
        <dbReference type="EMBL" id="VYT08153.1"/>
    </source>
</evidence>
<dbReference type="InterPro" id="IPR008334">
    <property type="entry name" value="5'-Nucleotdase_C"/>
</dbReference>
<dbReference type="Pfam" id="PF00149">
    <property type="entry name" value="Metallophos"/>
    <property type="match status" value="1"/>
</dbReference>
<dbReference type="SUPFAM" id="SSF55816">
    <property type="entry name" value="5'-nucleotidase (syn. UDP-sugar hydrolase), C-terminal domain"/>
    <property type="match status" value="1"/>
</dbReference>